<gene>
    <name evidence="1" type="ORF">ANE_LOCUS13348</name>
</gene>
<dbReference type="EMBL" id="CABITT030000004">
    <property type="protein sequence ID" value="VVB02904.1"/>
    <property type="molecule type" value="Genomic_DNA"/>
</dbReference>
<organism evidence="1 2">
    <name type="scientific">Arabis nemorensis</name>
    <dbReference type="NCBI Taxonomy" id="586526"/>
    <lineage>
        <taxon>Eukaryota</taxon>
        <taxon>Viridiplantae</taxon>
        <taxon>Streptophyta</taxon>
        <taxon>Embryophyta</taxon>
        <taxon>Tracheophyta</taxon>
        <taxon>Spermatophyta</taxon>
        <taxon>Magnoliopsida</taxon>
        <taxon>eudicotyledons</taxon>
        <taxon>Gunneridae</taxon>
        <taxon>Pentapetalae</taxon>
        <taxon>rosids</taxon>
        <taxon>malvids</taxon>
        <taxon>Brassicales</taxon>
        <taxon>Brassicaceae</taxon>
        <taxon>Arabideae</taxon>
        <taxon>Arabis</taxon>
    </lineage>
</organism>
<evidence type="ECO:0000313" key="2">
    <source>
        <dbReference type="Proteomes" id="UP000489600"/>
    </source>
</evidence>
<evidence type="ECO:0008006" key="3">
    <source>
        <dbReference type="Google" id="ProtNLM"/>
    </source>
</evidence>
<dbReference type="OrthoDB" id="1111795at2759"/>
<dbReference type="Proteomes" id="UP000489600">
    <property type="component" value="Unassembled WGS sequence"/>
</dbReference>
<accession>A0A565BPR9</accession>
<sequence>MSNQKPSFRFEIDIFSKKESAIKSQTFLSGGCECVEEEAIAEAANNLFCAKTPGRVFATLPLSKLQEKGVLFTSLSKLFDEHPDIAKDFKLKNQVVKTEYMNVLLNLIETVEKPSKNQSHTELGKARSELSELMEVGFKLDWLKSKLEKGSLESLRSKLEEISLGKKKAEDADRSRGTPQES</sequence>
<evidence type="ECO:0000313" key="1">
    <source>
        <dbReference type="EMBL" id="VVB02904.1"/>
    </source>
</evidence>
<comment type="caution">
    <text evidence="1">The sequence shown here is derived from an EMBL/GenBank/DDBJ whole genome shotgun (WGS) entry which is preliminary data.</text>
</comment>
<keyword evidence="2" id="KW-1185">Reference proteome</keyword>
<reference evidence="1" key="1">
    <citation type="submission" date="2019-07" db="EMBL/GenBank/DDBJ databases">
        <authorList>
            <person name="Dittberner H."/>
        </authorList>
    </citation>
    <scope>NUCLEOTIDE SEQUENCE [LARGE SCALE GENOMIC DNA]</scope>
</reference>
<protein>
    <recommendedName>
        <fullName evidence="3">MATH domain-containing protein</fullName>
    </recommendedName>
</protein>
<proteinExistence type="predicted"/>
<dbReference type="PANTHER" id="PTHR46236">
    <property type="entry name" value="TRAF-LIKE SUPERFAMILY PROTEIN"/>
    <property type="match status" value="1"/>
</dbReference>
<dbReference type="PANTHER" id="PTHR46236:SF12">
    <property type="entry name" value="MATH DOMAIN-CONTAINING PROTEIN"/>
    <property type="match status" value="1"/>
</dbReference>
<dbReference type="AlphaFoldDB" id="A0A565BPR9"/>
<dbReference type="InterPro" id="IPR050804">
    <property type="entry name" value="MCC"/>
</dbReference>
<name>A0A565BPR9_9BRAS</name>